<feature type="transmembrane region" description="Helical" evidence="9">
    <location>
        <begin position="236"/>
        <end position="259"/>
    </location>
</feature>
<evidence type="ECO:0000256" key="6">
    <source>
        <dbReference type="ARBA" id="ARBA00022989"/>
    </source>
</evidence>
<keyword evidence="6 9" id="KW-1133">Transmembrane helix</keyword>
<dbReference type="EMBL" id="CP002630">
    <property type="protein sequence ID" value="AEB12009.1"/>
    <property type="molecule type" value="Genomic_DNA"/>
</dbReference>
<organism evidence="10 11">
    <name type="scientific">Marinithermus hydrothermalis (strain DSM 14884 / JCM 11576 / T1)</name>
    <dbReference type="NCBI Taxonomy" id="869210"/>
    <lineage>
        <taxon>Bacteria</taxon>
        <taxon>Thermotogati</taxon>
        <taxon>Deinococcota</taxon>
        <taxon>Deinococci</taxon>
        <taxon>Thermales</taxon>
        <taxon>Thermaceae</taxon>
        <taxon>Marinithermus</taxon>
    </lineage>
</organism>
<evidence type="ECO:0000256" key="9">
    <source>
        <dbReference type="SAM" id="Phobius"/>
    </source>
</evidence>
<dbReference type="AlphaFoldDB" id="F2NK38"/>
<evidence type="ECO:0000256" key="2">
    <source>
        <dbReference type="ARBA" id="ARBA00022448"/>
    </source>
</evidence>
<evidence type="ECO:0000256" key="1">
    <source>
        <dbReference type="ARBA" id="ARBA00004651"/>
    </source>
</evidence>
<feature type="transmembrane region" description="Helical" evidence="9">
    <location>
        <begin position="108"/>
        <end position="126"/>
    </location>
</feature>
<dbReference type="CDD" id="cd06582">
    <property type="entry name" value="TM_PBP1_LivH_like"/>
    <property type="match status" value="1"/>
</dbReference>
<evidence type="ECO:0000256" key="8">
    <source>
        <dbReference type="ARBA" id="ARBA00037998"/>
    </source>
</evidence>
<dbReference type="InterPro" id="IPR052157">
    <property type="entry name" value="BCAA_transport_permease"/>
</dbReference>
<keyword evidence="2" id="KW-0813">Transport</keyword>
<keyword evidence="3" id="KW-1003">Cell membrane</keyword>
<keyword evidence="7 9" id="KW-0472">Membrane</keyword>
<proteinExistence type="inferred from homology"/>
<keyword evidence="11" id="KW-1185">Reference proteome</keyword>
<dbReference type="OrthoDB" id="9807115at2"/>
<dbReference type="InterPro" id="IPR001851">
    <property type="entry name" value="ABC_transp_permease"/>
</dbReference>
<dbReference type="KEGG" id="mhd:Marky_1269"/>
<name>F2NK38_MARHT</name>
<sequence length="334" mass="35326">MDWLIFGFLLADGLTNGAIYAMLALALVLVFAVTRVILIPMGELVMYAPLTYAFFLDGKLPGTVWLAALMLAGWAALEYRTPRQAVLLALAAAAVLGIGVLGAHSTPLIAWIAAVLVVLPLGPATYRLFFEPIPRGTILVYLILAVGLHFVYRGLGLFFFGPEQFRPPAITSGEVVIGSVPIPYQALWIYAFTALLMAGLYLFFTQSLYGKALRAAAVNRIGARLSGISPKEAGRVAFLIAMSAGALTGMLTAPLTNAAYDMGFLMGLKGFVAAILGGLTSYPLAAGGALLVGLLEAYSSFAASAYKEAIVFALLLPVLVWRSLGTLELGGEEE</sequence>
<protein>
    <submittedName>
        <fullName evidence="10">ABC-type transporter, integral membrane subunit</fullName>
    </submittedName>
</protein>
<evidence type="ECO:0000313" key="10">
    <source>
        <dbReference type="EMBL" id="AEB12009.1"/>
    </source>
</evidence>
<evidence type="ECO:0000256" key="5">
    <source>
        <dbReference type="ARBA" id="ARBA00022970"/>
    </source>
</evidence>
<dbReference type="Proteomes" id="UP000007030">
    <property type="component" value="Chromosome"/>
</dbReference>
<feature type="transmembrane region" description="Helical" evidence="9">
    <location>
        <begin position="182"/>
        <end position="204"/>
    </location>
</feature>
<dbReference type="GO" id="GO:0022857">
    <property type="term" value="F:transmembrane transporter activity"/>
    <property type="evidence" value="ECO:0007669"/>
    <property type="project" value="InterPro"/>
</dbReference>
<dbReference type="PANTHER" id="PTHR11795">
    <property type="entry name" value="BRANCHED-CHAIN AMINO ACID TRANSPORT SYSTEM PERMEASE PROTEIN LIVH"/>
    <property type="match status" value="1"/>
</dbReference>
<dbReference type="eggNOG" id="COG0559">
    <property type="taxonomic scope" value="Bacteria"/>
</dbReference>
<comment type="similarity">
    <text evidence="8">Belongs to the binding-protein-dependent transport system permease family. LivHM subfamily.</text>
</comment>
<keyword evidence="5" id="KW-0029">Amino-acid transport</keyword>
<evidence type="ECO:0000313" key="11">
    <source>
        <dbReference type="Proteomes" id="UP000007030"/>
    </source>
</evidence>
<feature type="transmembrane region" description="Helical" evidence="9">
    <location>
        <begin position="84"/>
        <end position="102"/>
    </location>
</feature>
<dbReference type="PANTHER" id="PTHR11795:SF450">
    <property type="entry name" value="ABC TRANSPORTER PERMEASE PROTEIN"/>
    <property type="match status" value="1"/>
</dbReference>
<feature type="transmembrane region" description="Helical" evidence="9">
    <location>
        <begin position="305"/>
        <end position="324"/>
    </location>
</feature>
<dbReference type="GO" id="GO:0005886">
    <property type="term" value="C:plasma membrane"/>
    <property type="evidence" value="ECO:0007669"/>
    <property type="project" value="UniProtKB-SubCell"/>
</dbReference>
<dbReference type="Pfam" id="PF02653">
    <property type="entry name" value="BPD_transp_2"/>
    <property type="match status" value="1"/>
</dbReference>
<evidence type="ECO:0000256" key="7">
    <source>
        <dbReference type="ARBA" id="ARBA00023136"/>
    </source>
</evidence>
<comment type="subcellular location">
    <subcellularLocation>
        <location evidence="1">Cell membrane</location>
        <topology evidence="1">Multi-pass membrane protein</topology>
    </subcellularLocation>
</comment>
<feature type="transmembrane region" description="Helical" evidence="9">
    <location>
        <begin position="20"/>
        <end position="40"/>
    </location>
</feature>
<dbReference type="HOGENOM" id="CLU_039929_0_0_0"/>
<dbReference type="STRING" id="869210.Marky_1269"/>
<accession>F2NK38</accession>
<dbReference type="RefSeq" id="WP_013704056.1">
    <property type="nucleotide sequence ID" value="NC_015387.1"/>
</dbReference>
<feature type="transmembrane region" description="Helical" evidence="9">
    <location>
        <begin position="60"/>
        <end position="77"/>
    </location>
</feature>
<evidence type="ECO:0000256" key="3">
    <source>
        <dbReference type="ARBA" id="ARBA00022475"/>
    </source>
</evidence>
<feature type="transmembrane region" description="Helical" evidence="9">
    <location>
        <begin position="138"/>
        <end position="162"/>
    </location>
</feature>
<gene>
    <name evidence="10" type="ordered locus">Marky_1269</name>
</gene>
<reference evidence="10 11" key="1">
    <citation type="journal article" date="2012" name="Stand. Genomic Sci.">
        <title>Complete genome sequence of the aerobic, heterotroph Marinithermus hydrothermalis type strain (T1(T)) from a deep-sea hydrothermal vent chimney.</title>
        <authorList>
            <person name="Copeland A."/>
            <person name="Gu W."/>
            <person name="Yasawong M."/>
            <person name="Lapidus A."/>
            <person name="Lucas S."/>
            <person name="Deshpande S."/>
            <person name="Pagani I."/>
            <person name="Tapia R."/>
            <person name="Cheng J.F."/>
            <person name="Goodwin L.A."/>
            <person name="Pitluck S."/>
            <person name="Liolios K."/>
            <person name="Ivanova N."/>
            <person name="Mavromatis K."/>
            <person name="Mikhailova N."/>
            <person name="Pati A."/>
            <person name="Chen A."/>
            <person name="Palaniappan K."/>
            <person name="Land M."/>
            <person name="Pan C."/>
            <person name="Brambilla E.M."/>
            <person name="Rohde M."/>
            <person name="Tindall B.J."/>
            <person name="Sikorski J."/>
            <person name="Goker M."/>
            <person name="Detter J.C."/>
            <person name="Bristow J."/>
            <person name="Eisen J.A."/>
            <person name="Markowitz V."/>
            <person name="Hugenholtz P."/>
            <person name="Kyrpides N.C."/>
            <person name="Klenk H.P."/>
            <person name="Woyke T."/>
        </authorList>
    </citation>
    <scope>NUCLEOTIDE SEQUENCE [LARGE SCALE GENOMIC DNA]</scope>
    <source>
        <strain evidence="11">DSM 14884 / JCM 11576 / T1</strain>
    </source>
</reference>
<feature type="transmembrane region" description="Helical" evidence="9">
    <location>
        <begin position="271"/>
        <end position="293"/>
    </location>
</feature>
<dbReference type="GO" id="GO:0006865">
    <property type="term" value="P:amino acid transport"/>
    <property type="evidence" value="ECO:0007669"/>
    <property type="project" value="UniProtKB-KW"/>
</dbReference>
<keyword evidence="4 9" id="KW-0812">Transmembrane</keyword>
<evidence type="ECO:0000256" key="4">
    <source>
        <dbReference type="ARBA" id="ARBA00022692"/>
    </source>
</evidence>